<dbReference type="InterPro" id="IPR011992">
    <property type="entry name" value="EF-hand-dom_pair"/>
</dbReference>
<dbReference type="PANTHER" id="PTHR46481:SF10">
    <property type="entry name" value="ZINC FINGER BED DOMAIN-CONTAINING PROTEIN 39"/>
    <property type="match status" value="1"/>
</dbReference>
<organism evidence="11 12">
    <name type="scientific">Rotaria sordida</name>
    <dbReference type="NCBI Taxonomy" id="392033"/>
    <lineage>
        <taxon>Eukaryota</taxon>
        <taxon>Metazoa</taxon>
        <taxon>Spiralia</taxon>
        <taxon>Gnathifera</taxon>
        <taxon>Rotifera</taxon>
        <taxon>Eurotatoria</taxon>
        <taxon>Bdelloidea</taxon>
        <taxon>Philodinida</taxon>
        <taxon>Philodinidae</taxon>
        <taxon>Rotaria</taxon>
    </lineage>
</organism>
<keyword evidence="5" id="KW-0106">Calcium</keyword>
<accession>A0A816D1N6</accession>
<evidence type="ECO:0000256" key="3">
    <source>
        <dbReference type="ARBA" id="ARBA00022771"/>
    </source>
</evidence>
<dbReference type="FunFam" id="1.10.238.10:FF:000038">
    <property type="entry name" value="EH domain-containing protein 3"/>
    <property type="match status" value="1"/>
</dbReference>
<comment type="subcellular location">
    <subcellularLocation>
        <location evidence="1">Nucleus</location>
    </subcellularLocation>
</comment>
<feature type="coiled-coil region" evidence="7">
    <location>
        <begin position="124"/>
        <end position="151"/>
    </location>
</feature>
<dbReference type="Gene3D" id="1.10.238.10">
    <property type="entry name" value="EF-hand"/>
    <property type="match status" value="1"/>
</dbReference>
<dbReference type="EMBL" id="CAJNOL010007792">
    <property type="protein sequence ID" value="CAF1631304.1"/>
    <property type="molecule type" value="Genomic_DNA"/>
</dbReference>
<dbReference type="GO" id="GO:0008270">
    <property type="term" value="F:zinc ion binding"/>
    <property type="evidence" value="ECO:0007669"/>
    <property type="project" value="UniProtKB-KW"/>
</dbReference>
<evidence type="ECO:0000256" key="2">
    <source>
        <dbReference type="ARBA" id="ARBA00022723"/>
    </source>
</evidence>
<evidence type="ECO:0000256" key="5">
    <source>
        <dbReference type="ARBA" id="ARBA00022837"/>
    </source>
</evidence>
<dbReference type="CDD" id="cd00052">
    <property type="entry name" value="EH"/>
    <property type="match status" value="1"/>
</dbReference>
<dbReference type="PROSITE" id="PS50222">
    <property type="entry name" value="EF_HAND_2"/>
    <property type="match status" value="1"/>
</dbReference>
<reference evidence="11" key="1">
    <citation type="submission" date="2021-02" db="EMBL/GenBank/DDBJ databases">
        <authorList>
            <person name="Nowell W R."/>
        </authorList>
    </citation>
    <scope>NUCLEOTIDE SEQUENCE</scope>
</reference>
<keyword evidence="12" id="KW-1185">Reference proteome</keyword>
<comment type="caution">
    <text evidence="11">The sequence shown here is derived from an EMBL/GenBank/DDBJ whole genome shotgun (WGS) entry which is preliminary data.</text>
</comment>
<dbReference type="Pfam" id="PF05699">
    <property type="entry name" value="Dimer_Tnp_hAT"/>
    <property type="match status" value="1"/>
</dbReference>
<evidence type="ECO:0000256" key="4">
    <source>
        <dbReference type="ARBA" id="ARBA00022833"/>
    </source>
</evidence>
<dbReference type="InterPro" id="IPR008906">
    <property type="entry name" value="HATC_C_dom"/>
</dbReference>
<dbReference type="GO" id="GO:0046983">
    <property type="term" value="F:protein dimerization activity"/>
    <property type="evidence" value="ECO:0007669"/>
    <property type="project" value="InterPro"/>
</dbReference>
<dbReference type="GO" id="GO:0005634">
    <property type="term" value="C:nucleus"/>
    <property type="evidence" value="ECO:0007669"/>
    <property type="project" value="UniProtKB-SubCell"/>
</dbReference>
<evidence type="ECO:0000259" key="9">
    <source>
        <dbReference type="PROSITE" id="PS50222"/>
    </source>
</evidence>
<dbReference type="InterPro" id="IPR018247">
    <property type="entry name" value="EF_Hand_1_Ca_BS"/>
</dbReference>
<dbReference type="EMBL" id="CAJNOH010006232">
    <property type="protein sequence ID" value="CAF1426156.1"/>
    <property type="molecule type" value="Genomic_DNA"/>
</dbReference>
<evidence type="ECO:0000313" key="10">
    <source>
        <dbReference type="EMBL" id="CAF1426156.1"/>
    </source>
</evidence>
<protein>
    <submittedName>
        <fullName evidence="11">Uncharacterized protein</fullName>
    </submittedName>
</protein>
<proteinExistence type="predicted"/>
<dbReference type="InterPro" id="IPR002048">
    <property type="entry name" value="EF_hand_dom"/>
</dbReference>
<feature type="domain" description="EF-hand" evidence="9">
    <location>
        <begin position="851"/>
        <end position="886"/>
    </location>
</feature>
<dbReference type="SUPFAM" id="SSF47473">
    <property type="entry name" value="EF-hand"/>
    <property type="match status" value="1"/>
</dbReference>
<sequence length="920" mass="106078">KKIRHMATIAGKARCIICDKEKRTVKCEGCSQMFCYIHLPVHHQELSQQLDEIEQNRDLFRQTLSQHADDTKQHSLIKQIDQWEEDSIKKIQQTAEECRQLLFHHITKHITQIGGNLAALTDQLKHIRQENDFNELDLNHLKEKLTQLSEELYQPPNVSIQQDSASLVNKISVVVSSVKNEKGNNDIWKNDVSLVGKKNENDIIDVLEGWIACNYCHTAYRTHSKKDSNGKRKNFGLNSMHDHLKQCKLKSKANEINNQNDKTSGFFIQPKFAYNKKALPDKYKLKLKDAELKFVVAGSHSFNSLENDGLLQLFQTGIDIGANLGLLDVKDIFYGRQTIREEAVSKFDQYTDQIRSLLEEPIKQHCIAATADLWTDDLMKRSYLDFTVFYVNNIYELKHTLLRCKHFDEQKIGINIWHEIEQIFQSFNLSFGDTPITTDQGANMIKALRVTDEARFPCLAHRTNTVLETASENVKKINIEFKTFCTSVSDLRTYCQQSGGIQFKLPKTLKRTSGTRPWRSYFLIHDSLHQSYEQLLILLRERGEQHRLIHINPQLSHEISKFMENFSLIFDSLEFSNRPTLQNVIPSYYRMHECCIIDRKQKNSIINLLKVEIAKELGDKYWTSTTQLHWIAAYLDPTFKELLFVTDEKFLSEQKKLIKDGIYVLANDFKDVILSSNESSHKNDSPPTKKMKEDPFASMRGVRTTTSSVIVSTNSFINDVERQIQIYENTSYELPEDNNPLIFWRDQQSILPILSKIAKSIYVIQASSAESERHFSMAGRIVTEERSQLDPECGTPFAIVGFKGFNADVGEFDWIVEQSRHEYDQAFARLSSQNGKISGTSARQEMIKSKLPNNVLGRIWKLSDIDRDGMLDIDEWALVQHLIKIKLDGHELPTTLPDHLVPPSKRHLIKNTASSSYGNK</sequence>
<dbReference type="InterPro" id="IPR000261">
    <property type="entry name" value="EH_dom"/>
</dbReference>
<evidence type="ECO:0000256" key="1">
    <source>
        <dbReference type="ARBA" id="ARBA00004123"/>
    </source>
</evidence>
<feature type="domain" description="EH" evidence="8">
    <location>
        <begin position="819"/>
        <end position="907"/>
    </location>
</feature>
<feature type="non-terminal residue" evidence="11">
    <location>
        <position position="1"/>
    </location>
</feature>
<evidence type="ECO:0000259" key="8">
    <source>
        <dbReference type="PROSITE" id="PS50031"/>
    </source>
</evidence>
<dbReference type="Proteomes" id="UP000663870">
    <property type="component" value="Unassembled WGS sequence"/>
</dbReference>
<dbReference type="Pfam" id="PF12763">
    <property type="entry name" value="EH"/>
    <property type="match status" value="1"/>
</dbReference>
<evidence type="ECO:0000256" key="6">
    <source>
        <dbReference type="ARBA" id="ARBA00023242"/>
    </source>
</evidence>
<dbReference type="SUPFAM" id="SSF53098">
    <property type="entry name" value="Ribonuclease H-like"/>
    <property type="match status" value="1"/>
</dbReference>
<dbReference type="PROSITE" id="PS00018">
    <property type="entry name" value="EF_HAND_1"/>
    <property type="match status" value="1"/>
</dbReference>
<dbReference type="InterPro" id="IPR052035">
    <property type="entry name" value="ZnF_BED_domain_contain"/>
</dbReference>
<evidence type="ECO:0000313" key="11">
    <source>
        <dbReference type="EMBL" id="CAF1631304.1"/>
    </source>
</evidence>
<keyword evidence="7" id="KW-0175">Coiled coil</keyword>
<dbReference type="GO" id="GO:0005509">
    <property type="term" value="F:calcium ion binding"/>
    <property type="evidence" value="ECO:0007669"/>
    <property type="project" value="InterPro"/>
</dbReference>
<evidence type="ECO:0000256" key="7">
    <source>
        <dbReference type="SAM" id="Coils"/>
    </source>
</evidence>
<name>A0A816D1N6_9BILA</name>
<keyword evidence="2" id="KW-0479">Metal-binding</keyword>
<keyword evidence="3" id="KW-0863">Zinc-finger</keyword>
<dbReference type="InterPro" id="IPR012337">
    <property type="entry name" value="RNaseH-like_sf"/>
</dbReference>
<gene>
    <name evidence="11" type="ORF">JXQ802_LOCUS51837</name>
    <name evidence="10" type="ORF">PYM288_LOCUS35575</name>
</gene>
<dbReference type="SUPFAM" id="SSF140996">
    <property type="entry name" value="Hermes dimerisation domain"/>
    <property type="match status" value="1"/>
</dbReference>
<dbReference type="Proteomes" id="UP000663854">
    <property type="component" value="Unassembled WGS sequence"/>
</dbReference>
<evidence type="ECO:0000313" key="12">
    <source>
        <dbReference type="Proteomes" id="UP000663870"/>
    </source>
</evidence>
<dbReference type="Gene3D" id="1.10.10.1070">
    <property type="entry name" value="Zinc finger, BED domain-containing"/>
    <property type="match status" value="1"/>
</dbReference>
<dbReference type="PANTHER" id="PTHR46481">
    <property type="entry name" value="ZINC FINGER BED DOMAIN-CONTAINING PROTEIN 4"/>
    <property type="match status" value="1"/>
</dbReference>
<keyword evidence="6" id="KW-0539">Nucleus</keyword>
<dbReference type="SMART" id="SM00027">
    <property type="entry name" value="EH"/>
    <property type="match status" value="1"/>
</dbReference>
<dbReference type="AlphaFoldDB" id="A0A816D1N6"/>
<keyword evidence="4" id="KW-0862">Zinc</keyword>
<dbReference type="PROSITE" id="PS50031">
    <property type="entry name" value="EH"/>
    <property type="match status" value="1"/>
</dbReference>